<protein>
    <submittedName>
        <fullName evidence="6">NAD-P-binding protein</fullName>
    </submittedName>
</protein>
<dbReference type="Pfam" id="PF00106">
    <property type="entry name" value="adh_short"/>
    <property type="match status" value="1"/>
</dbReference>
<organism evidence="6 7">
    <name type="scientific">Lentinula detonsa</name>
    <dbReference type="NCBI Taxonomy" id="2804962"/>
    <lineage>
        <taxon>Eukaryota</taxon>
        <taxon>Fungi</taxon>
        <taxon>Dikarya</taxon>
        <taxon>Basidiomycota</taxon>
        <taxon>Agaricomycotina</taxon>
        <taxon>Agaricomycetes</taxon>
        <taxon>Agaricomycetidae</taxon>
        <taxon>Agaricales</taxon>
        <taxon>Marasmiineae</taxon>
        <taxon>Omphalotaceae</taxon>
        <taxon>Lentinula</taxon>
    </lineage>
</organism>
<keyword evidence="2" id="KW-0521">NADP</keyword>
<keyword evidence="5" id="KW-0732">Signal</keyword>
<dbReference type="InterPro" id="IPR036291">
    <property type="entry name" value="NAD(P)-bd_dom_sf"/>
</dbReference>
<evidence type="ECO:0000256" key="1">
    <source>
        <dbReference type="ARBA" id="ARBA00006484"/>
    </source>
</evidence>
<dbReference type="InterPro" id="IPR020904">
    <property type="entry name" value="Sc_DH/Rdtase_CS"/>
</dbReference>
<name>A0A9W8PCS7_9AGAR</name>
<dbReference type="EMBL" id="JANVFU010000001">
    <property type="protein sequence ID" value="KAJ3751361.1"/>
    <property type="molecule type" value="Genomic_DNA"/>
</dbReference>
<evidence type="ECO:0000256" key="5">
    <source>
        <dbReference type="SAM" id="SignalP"/>
    </source>
</evidence>
<dbReference type="Proteomes" id="UP001142393">
    <property type="component" value="Unassembled WGS sequence"/>
</dbReference>
<comment type="function">
    <text evidence="4">Putative oxidoreductase.</text>
</comment>
<dbReference type="GO" id="GO:0016020">
    <property type="term" value="C:membrane"/>
    <property type="evidence" value="ECO:0007669"/>
    <property type="project" value="TreeGrafter"/>
</dbReference>
<comment type="similarity">
    <text evidence="1">Belongs to the short-chain dehydrogenases/reductases (SDR) family.</text>
</comment>
<keyword evidence="3" id="KW-0560">Oxidoreductase</keyword>
<evidence type="ECO:0000256" key="3">
    <source>
        <dbReference type="ARBA" id="ARBA00023002"/>
    </source>
</evidence>
<evidence type="ECO:0000313" key="6">
    <source>
        <dbReference type="EMBL" id="KAJ3751361.1"/>
    </source>
</evidence>
<dbReference type="Gene3D" id="3.40.50.720">
    <property type="entry name" value="NAD(P)-binding Rossmann-like Domain"/>
    <property type="match status" value="1"/>
</dbReference>
<dbReference type="PROSITE" id="PS00061">
    <property type="entry name" value="ADH_SHORT"/>
    <property type="match status" value="1"/>
</dbReference>
<gene>
    <name evidence="6" type="ORF">DFH05DRAFT_1438135</name>
</gene>
<proteinExistence type="inferred from homology"/>
<feature type="signal peptide" evidence="5">
    <location>
        <begin position="1"/>
        <end position="17"/>
    </location>
</feature>
<sequence length="321" mass="34678">MPFSTWTLLLVLSAVFALRKLARKQSRASIVRHAEEKVLILGASSGIGREIAHQYAARGAKVCVVGRRIDKVTAVVDECKARSFTADGPLGIPADITIVEDMVRVRTVLEKRWAGIDTVIVAAGVSATRPLLEVAGVSTQQDANASEEGIQFAVNAAKVAMRNNYLGPMIAAISFIPVLKRTSKLPSILLISSLGAVIPAPTRSIYGSTKSASLLLYQALAIEHPSVRFSFVLPSSVEGDFRASAVDQSPLDNQPTQTIPKPNSTPGLRVTDVGKRCIDAVDHSEKVVFMPSTMKLGHILYLIWPSFIEKKAMQKYGFTPE</sequence>
<reference evidence="6 7" key="1">
    <citation type="journal article" date="2023" name="Proc. Natl. Acad. Sci. U.S.A.">
        <title>A global phylogenomic analysis of the shiitake genus Lentinula.</title>
        <authorList>
            <person name="Sierra-Patev S."/>
            <person name="Min B."/>
            <person name="Naranjo-Ortiz M."/>
            <person name="Looney B."/>
            <person name="Konkel Z."/>
            <person name="Slot J.C."/>
            <person name="Sakamoto Y."/>
            <person name="Steenwyk J.L."/>
            <person name="Rokas A."/>
            <person name="Carro J."/>
            <person name="Camarero S."/>
            <person name="Ferreira P."/>
            <person name="Molpeceres G."/>
            <person name="Ruiz-Duenas F.J."/>
            <person name="Serrano A."/>
            <person name="Henrissat B."/>
            <person name="Drula E."/>
            <person name="Hughes K.W."/>
            <person name="Mata J.L."/>
            <person name="Ishikawa N.K."/>
            <person name="Vargas-Isla R."/>
            <person name="Ushijima S."/>
            <person name="Smith C.A."/>
            <person name="Donoghue J."/>
            <person name="Ahrendt S."/>
            <person name="Andreopoulos W."/>
            <person name="He G."/>
            <person name="LaButti K."/>
            <person name="Lipzen A."/>
            <person name="Ng V."/>
            <person name="Riley R."/>
            <person name="Sandor L."/>
            <person name="Barry K."/>
            <person name="Martinez A.T."/>
            <person name="Xiao Y."/>
            <person name="Gibbons J.G."/>
            <person name="Terashima K."/>
            <person name="Grigoriev I.V."/>
            <person name="Hibbett D."/>
        </authorList>
    </citation>
    <scope>NUCLEOTIDE SEQUENCE [LARGE SCALE GENOMIC DNA]</scope>
    <source>
        <strain evidence="6 7">TFB7810</strain>
    </source>
</reference>
<comment type="caution">
    <text evidence="6">The sequence shown here is derived from an EMBL/GenBank/DDBJ whole genome shotgun (WGS) entry which is preliminary data.</text>
</comment>
<evidence type="ECO:0000256" key="2">
    <source>
        <dbReference type="ARBA" id="ARBA00022857"/>
    </source>
</evidence>
<dbReference type="InterPro" id="IPR002347">
    <property type="entry name" value="SDR_fam"/>
</dbReference>
<dbReference type="PANTHER" id="PTHR44196:SF1">
    <property type="entry name" value="DEHYDROGENASE_REDUCTASE SDR FAMILY MEMBER 7B"/>
    <property type="match status" value="1"/>
</dbReference>
<feature type="chain" id="PRO_5040896113" evidence="5">
    <location>
        <begin position="18"/>
        <end position="321"/>
    </location>
</feature>
<dbReference type="PRINTS" id="PR00081">
    <property type="entry name" value="GDHRDH"/>
</dbReference>
<evidence type="ECO:0000256" key="4">
    <source>
        <dbReference type="ARBA" id="ARBA00037096"/>
    </source>
</evidence>
<dbReference type="PANTHER" id="PTHR44196">
    <property type="entry name" value="DEHYDROGENASE/REDUCTASE SDR FAMILY MEMBER 7B"/>
    <property type="match status" value="1"/>
</dbReference>
<dbReference type="GO" id="GO:0016491">
    <property type="term" value="F:oxidoreductase activity"/>
    <property type="evidence" value="ECO:0007669"/>
    <property type="project" value="UniProtKB-KW"/>
</dbReference>
<keyword evidence="7" id="KW-1185">Reference proteome</keyword>
<evidence type="ECO:0000313" key="7">
    <source>
        <dbReference type="Proteomes" id="UP001142393"/>
    </source>
</evidence>
<accession>A0A9W8PCS7</accession>
<dbReference type="AlphaFoldDB" id="A0A9W8PCS7"/>
<dbReference type="SUPFAM" id="SSF51735">
    <property type="entry name" value="NAD(P)-binding Rossmann-fold domains"/>
    <property type="match status" value="1"/>
</dbReference>